<comment type="caution">
    <text evidence="2">The sequence shown here is derived from an EMBL/GenBank/DDBJ whole genome shotgun (WGS) entry which is preliminary data.</text>
</comment>
<gene>
    <name evidence="2" type="ORF">GORHZ_171_00490</name>
</gene>
<evidence type="ECO:0000259" key="1">
    <source>
        <dbReference type="Pfam" id="PF08808"/>
    </source>
</evidence>
<dbReference type="Proteomes" id="UP000008363">
    <property type="component" value="Unassembled WGS sequence"/>
</dbReference>
<dbReference type="Pfam" id="PF08808">
    <property type="entry name" value="RES"/>
    <property type="match status" value="1"/>
</dbReference>
<evidence type="ECO:0000313" key="3">
    <source>
        <dbReference type="Proteomes" id="UP000008363"/>
    </source>
</evidence>
<dbReference type="EMBL" id="BAHC01000171">
    <property type="protein sequence ID" value="GAB92376.1"/>
    <property type="molecule type" value="Genomic_DNA"/>
</dbReference>
<accession>K6WF56</accession>
<organism evidence="2 3">
    <name type="scientific">Gordonia rhizosphera NBRC 16068</name>
    <dbReference type="NCBI Taxonomy" id="1108045"/>
    <lineage>
        <taxon>Bacteria</taxon>
        <taxon>Bacillati</taxon>
        <taxon>Actinomycetota</taxon>
        <taxon>Actinomycetes</taxon>
        <taxon>Mycobacteriales</taxon>
        <taxon>Gordoniaceae</taxon>
        <taxon>Gordonia</taxon>
    </lineage>
</organism>
<evidence type="ECO:0000313" key="2">
    <source>
        <dbReference type="EMBL" id="GAB92376.1"/>
    </source>
</evidence>
<dbReference type="InterPro" id="IPR014914">
    <property type="entry name" value="RES_dom"/>
</dbReference>
<name>K6WF56_9ACTN</name>
<reference evidence="2 3" key="1">
    <citation type="submission" date="2012-08" db="EMBL/GenBank/DDBJ databases">
        <title>Whole genome shotgun sequence of Gordonia rhizosphera NBRC 16068.</title>
        <authorList>
            <person name="Takarada H."/>
            <person name="Isaki S."/>
            <person name="Hosoyama A."/>
            <person name="Tsuchikane K."/>
            <person name="Katsumata H."/>
            <person name="Baba S."/>
            <person name="Ohji S."/>
            <person name="Yamazaki S."/>
            <person name="Fujita N."/>
        </authorList>
    </citation>
    <scope>NUCLEOTIDE SEQUENCE [LARGE SCALE GENOMIC DNA]</scope>
    <source>
        <strain evidence="2 3">NBRC 16068</strain>
    </source>
</reference>
<sequence>MALRVPDGRDLSGFPITVAGKDTDLYRAHRNGRGAWYFSASGAGRFDLEDPRGTCYLAIDLETAVREALGATLHALGAVDADFAVERSVSRLRLPRDRVLADLCHRRAVDFGVTREIHALTPYMIPRAWAGALDAMCDGLRYQSRFSTVPTANALAVFDDAGSKSWPADNAPTSFTVAARDAGIAVLHAPNRVTIVPPPA</sequence>
<protein>
    <recommendedName>
        <fullName evidence="1">RES domain-containing protein</fullName>
    </recommendedName>
</protein>
<feature type="domain" description="RES" evidence="1">
    <location>
        <begin position="25"/>
        <end position="161"/>
    </location>
</feature>
<proteinExistence type="predicted"/>
<keyword evidence="3" id="KW-1185">Reference proteome</keyword>
<dbReference type="eggNOG" id="ENOG5033NB3">
    <property type="taxonomic scope" value="Bacteria"/>
</dbReference>
<dbReference type="AlphaFoldDB" id="K6WF56"/>